<evidence type="ECO:0000313" key="2">
    <source>
        <dbReference type="Proteomes" id="UP000184275"/>
    </source>
</evidence>
<organism evidence="1 2">
    <name type="scientific">Fibrobacter intestinalis</name>
    <dbReference type="NCBI Taxonomy" id="28122"/>
    <lineage>
        <taxon>Bacteria</taxon>
        <taxon>Pseudomonadati</taxon>
        <taxon>Fibrobacterota</taxon>
        <taxon>Fibrobacteria</taxon>
        <taxon>Fibrobacterales</taxon>
        <taxon>Fibrobacteraceae</taxon>
        <taxon>Fibrobacter</taxon>
    </lineage>
</organism>
<reference evidence="2" key="1">
    <citation type="submission" date="2016-11" db="EMBL/GenBank/DDBJ databases">
        <authorList>
            <person name="Varghese N."/>
            <person name="Submissions S."/>
        </authorList>
    </citation>
    <scope>NUCLEOTIDE SEQUENCE [LARGE SCALE GENOMIC DNA]</scope>
    <source>
        <strain evidence="2">UWOS</strain>
    </source>
</reference>
<dbReference type="Pfam" id="PF13711">
    <property type="entry name" value="DUF4160"/>
    <property type="match status" value="1"/>
</dbReference>
<accession>A0A1M6YTP9</accession>
<gene>
    <name evidence="1" type="ORF">SAMN05720469_1484</name>
</gene>
<dbReference type="EMBL" id="FRAW01000048">
    <property type="protein sequence ID" value="SHL21510.1"/>
    <property type="molecule type" value="Genomic_DNA"/>
</dbReference>
<proteinExistence type="predicted"/>
<dbReference type="InterPro" id="IPR025427">
    <property type="entry name" value="DUF4160"/>
</dbReference>
<dbReference type="RefSeq" id="WP_073306168.1">
    <property type="nucleotide sequence ID" value="NZ_FRAW01000048.1"/>
</dbReference>
<name>A0A1M6YTP9_9BACT</name>
<evidence type="ECO:0008006" key="3">
    <source>
        <dbReference type="Google" id="ProtNLM"/>
    </source>
</evidence>
<keyword evidence="2" id="KW-1185">Reference proteome</keyword>
<dbReference type="AlphaFoldDB" id="A0A1M6YTP9"/>
<sequence>MPKVFEQDGFSFFFYMNEHDPIHVHVSNGGKIAKFEVSVDGAALVANSGMKKADLKKAEKIASERKAEIVAKWNETFGKEN</sequence>
<evidence type="ECO:0000313" key="1">
    <source>
        <dbReference type="EMBL" id="SHL21510.1"/>
    </source>
</evidence>
<dbReference type="Proteomes" id="UP000184275">
    <property type="component" value="Unassembled WGS sequence"/>
</dbReference>
<protein>
    <recommendedName>
        <fullName evidence="3">DUF4160 domain-containing protein</fullName>
    </recommendedName>
</protein>